<dbReference type="InParanoid" id="B0W2M4"/>
<sequence length="86" mass="9807">MVLVATSRTSSNYCYASKLLLFNLARRRNNPSSMTGVTRARNCAPIWIQKDFTALSPADNLLPLLSKTDQYNRQLLSRRIVLKTDF</sequence>
<accession>B0W2M4</accession>
<keyword evidence="3" id="KW-1185">Reference proteome</keyword>
<evidence type="ECO:0000313" key="3">
    <source>
        <dbReference type="Proteomes" id="UP000002320"/>
    </source>
</evidence>
<reference evidence="2" key="2">
    <citation type="submission" date="2021-02" db="UniProtKB">
        <authorList>
            <consortium name="EnsemblMetazoa"/>
        </authorList>
    </citation>
    <scope>IDENTIFICATION</scope>
    <source>
        <strain evidence="2">JHB</strain>
    </source>
</reference>
<organism>
    <name type="scientific">Culex quinquefasciatus</name>
    <name type="common">Southern house mosquito</name>
    <name type="synonym">Culex pungens</name>
    <dbReference type="NCBI Taxonomy" id="7176"/>
    <lineage>
        <taxon>Eukaryota</taxon>
        <taxon>Metazoa</taxon>
        <taxon>Ecdysozoa</taxon>
        <taxon>Arthropoda</taxon>
        <taxon>Hexapoda</taxon>
        <taxon>Insecta</taxon>
        <taxon>Pterygota</taxon>
        <taxon>Neoptera</taxon>
        <taxon>Endopterygota</taxon>
        <taxon>Diptera</taxon>
        <taxon>Nematocera</taxon>
        <taxon>Culicoidea</taxon>
        <taxon>Culicidae</taxon>
        <taxon>Culicinae</taxon>
        <taxon>Culicini</taxon>
        <taxon>Culex</taxon>
        <taxon>Culex</taxon>
    </lineage>
</organism>
<dbReference type="HOGENOM" id="CLU_2500111_0_0_1"/>
<reference evidence="1" key="1">
    <citation type="submission" date="2007-03" db="EMBL/GenBank/DDBJ databases">
        <title>Annotation of Culex pipiens quinquefasciatus.</title>
        <authorList>
            <consortium name="The Broad Institute Genome Sequencing Platform"/>
            <person name="Atkinson P.W."/>
            <person name="Hemingway J."/>
            <person name="Christensen B.M."/>
            <person name="Higgs S."/>
            <person name="Kodira C."/>
            <person name="Hannick L."/>
            <person name="Megy K."/>
            <person name="O'Leary S."/>
            <person name="Pearson M."/>
            <person name="Haas B.J."/>
            <person name="Mauceli E."/>
            <person name="Wortman J.R."/>
            <person name="Lee N.H."/>
            <person name="Guigo R."/>
            <person name="Stanke M."/>
            <person name="Alvarado L."/>
            <person name="Amedeo P."/>
            <person name="Antoine C.H."/>
            <person name="Arensburger P."/>
            <person name="Bidwell S.L."/>
            <person name="Crawford M."/>
            <person name="Camaro F."/>
            <person name="Devon K."/>
            <person name="Engels R."/>
            <person name="Hammond M."/>
            <person name="Howarth C."/>
            <person name="Koehrsen M."/>
            <person name="Lawson D."/>
            <person name="Montgomery P."/>
            <person name="Nene V."/>
            <person name="Nusbaum C."/>
            <person name="Puiu D."/>
            <person name="Romero-Severson J."/>
            <person name="Severson D.W."/>
            <person name="Shumway M."/>
            <person name="Sisk P."/>
            <person name="Stolte C."/>
            <person name="Zeng Q."/>
            <person name="Eisenstadt E."/>
            <person name="Fraser-Liggett C."/>
            <person name="Strausberg R."/>
            <person name="Galagan J."/>
            <person name="Birren B."/>
            <person name="Collins F.H."/>
        </authorList>
    </citation>
    <scope>NUCLEOTIDE SEQUENCE [LARGE SCALE GENOMIC DNA]</scope>
    <source>
        <strain evidence="1">JHB</strain>
    </source>
</reference>
<protein>
    <submittedName>
        <fullName evidence="1 2">Uncharacterized protein</fullName>
    </submittedName>
</protein>
<evidence type="ECO:0000313" key="2">
    <source>
        <dbReference type="EnsemblMetazoa" id="CPIJ001274-PA"/>
    </source>
</evidence>
<dbReference type="KEGG" id="cqu:CpipJ_CPIJ001274"/>
<dbReference type="EnsemblMetazoa" id="CPIJ001274-RA">
    <property type="protein sequence ID" value="CPIJ001274-PA"/>
    <property type="gene ID" value="CPIJ001274"/>
</dbReference>
<evidence type="ECO:0000313" key="1">
    <source>
        <dbReference type="EMBL" id="EDS29332.1"/>
    </source>
</evidence>
<proteinExistence type="predicted"/>
<dbReference type="VEuPathDB" id="VectorBase:CPIJ001274"/>
<dbReference type="EMBL" id="DS231827">
    <property type="protein sequence ID" value="EDS29332.1"/>
    <property type="molecule type" value="Genomic_DNA"/>
</dbReference>
<gene>
    <name evidence="2" type="primary">6032311</name>
    <name evidence="1" type="ORF">CpipJ_CPIJ001274</name>
</gene>
<dbReference type="AlphaFoldDB" id="B0W2M4"/>
<name>B0W2M4_CULQU</name>
<dbReference type="Proteomes" id="UP000002320">
    <property type="component" value="Unassembled WGS sequence"/>
</dbReference>